<accession>A0ABX1MIH0</accession>
<dbReference type="RefSeq" id="WP_169268758.1">
    <property type="nucleotide sequence ID" value="NZ_QMEC01000239.1"/>
</dbReference>
<proteinExistence type="predicted"/>
<evidence type="ECO:0000256" key="1">
    <source>
        <dbReference type="SAM" id="Coils"/>
    </source>
</evidence>
<dbReference type="EMBL" id="QMEC01000239">
    <property type="protein sequence ID" value="NMF67216.1"/>
    <property type="molecule type" value="Genomic_DNA"/>
</dbReference>
<dbReference type="Proteomes" id="UP000762253">
    <property type="component" value="Unassembled WGS sequence"/>
</dbReference>
<gene>
    <name evidence="3" type="ORF">DP115_32555</name>
</gene>
<name>A0ABX1MIH0_9CYAN</name>
<feature type="region of interest" description="Disordered" evidence="2">
    <location>
        <begin position="1"/>
        <end position="23"/>
    </location>
</feature>
<sequence>MDSLNDDSKSRSPEDLQSGLNNSEDGNILDLSVLSDTIELIEKIVTRINQSAQTGAQSENTKHKDSLTIRSLELNYTERAEMEETIELLCEQVETLKQLLYHKHLEQQEIQQELDQTNEDLLIALNEPCLTLNSAIVLVKEILVSKKPIIGETLATVLNTIYNSTVEPQELEHKEKSNSPKLLLSAPGNCMETKYLAYQTHITAVRKQASEIRVKSQMVRKQSSEIRAKSRELQAQFMELGTTFIGSQASFMLREHNFRHTQKPKAMDLAD</sequence>
<evidence type="ECO:0000313" key="4">
    <source>
        <dbReference type="Proteomes" id="UP000762253"/>
    </source>
</evidence>
<feature type="coiled-coil region" evidence="1">
    <location>
        <begin position="79"/>
        <end position="127"/>
    </location>
</feature>
<protein>
    <submittedName>
        <fullName evidence="3">Uncharacterized protein</fullName>
    </submittedName>
</protein>
<organism evidence="3 4">
    <name type="scientific">Brasilonema octagenarum UFV-OR1</name>
    <dbReference type="NCBI Taxonomy" id="417115"/>
    <lineage>
        <taxon>Bacteria</taxon>
        <taxon>Bacillati</taxon>
        <taxon>Cyanobacteriota</taxon>
        <taxon>Cyanophyceae</taxon>
        <taxon>Nostocales</taxon>
        <taxon>Scytonemataceae</taxon>
        <taxon>Brasilonema</taxon>
        <taxon>Octagenarum group</taxon>
    </lineage>
</organism>
<evidence type="ECO:0000256" key="2">
    <source>
        <dbReference type="SAM" id="MobiDB-lite"/>
    </source>
</evidence>
<feature type="compositionally biased region" description="Basic and acidic residues" evidence="2">
    <location>
        <begin position="1"/>
        <end position="14"/>
    </location>
</feature>
<reference evidence="3 4" key="1">
    <citation type="submission" date="2018-06" db="EMBL/GenBank/DDBJ databases">
        <title>Comparative genomics of Brasilonema spp. strains.</title>
        <authorList>
            <person name="Alvarenga D.O."/>
            <person name="Fiore M.F."/>
            <person name="Varani A.M."/>
        </authorList>
    </citation>
    <scope>NUCLEOTIDE SEQUENCE [LARGE SCALE GENOMIC DNA]</scope>
    <source>
        <strain evidence="3 4">UFV-OR1</strain>
    </source>
</reference>
<keyword evidence="4" id="KW-1185">Reference proteome</keyword>
<keyword evidence="1" id="KW-0175">Coiled coil</keyword>
<evidence type="ECO:0000313" key="3">
    <source>
        <dbReference type="EMBL" id="NMF67216.1"/>
    </source>
</evidence>
<comment type="caution">
    <text evidence="3">The sequence shown here is derived from an EMBL/GenBank/DDBJ whole genome shotgun (WGS) entry which is preliminary data.</text>
</comment>